<dbReference type="Proteomes" id="UP000017142">
    <property type="component" value="Unassembled WGS sequence"/>
</dbReference>
<reference evidence="2" key="1">
    <citation type="journal article" date="2013" name="Diversity">
        <title>Genome Sequence of Dickeya solani, a New soft Rot Pathogen of Potato, Suggests its Emergence May Be Related to a Novel Combination of Non-Ribosomal Peptide/Polyketide Synthetase Clusters.</title>
        <authorList>
            <person name="Garlant L."/>
            <person name="Koskinen P."/>
            <person name="Rouhiainen L."/>
            <person name="Laine P."/>
            <person name="Paulin L."/>
            <person name="Auvinen P."/>
            <person name="Holm L."/>
            <person name="Pirhonen M."/>
        </authorList>
    </citation>
    <scope>NUCLEOTIDE SEQUENCE [LARGE SCALE GENOMIC DNA]</scope>
    <source>
        <strain evidence="2">D s0432-1</strain>
    </source>
</reference>
<proteinExistence type="predicted"/>
<name>A0AAV3K6R6_9GAMM</name>
<comment type="caution">
    <text evidence="1">The sequence shown here is derived from an EMBL/GenBank/DDBJ whole genome shotgun (WGS) entry which is preliminary data.</text>
</comment>
<dbReference type="AlphaFoldDB" id="A0AAV3K6R6"/>
<dbReference type="GeneID" id="43517252"/>
<organism evidence="1 2">
    <name type="scientific">Dickeya solani D s0432-1</name>
    <dbReference type="NCBI Taxonomy" id="1231725"/>
    <lineage>
        <taxon>Bacteria</taxon>
        <taxon>Pseudomonadati</taxon>
        <taxon>Pseudomonadota</taxon>
        <taxon>Gammaproteobacteria</taxon>
        <taxon>Enterobacterales</taxon>
        <taxon>Pectobacteriaceae</taxon>
        <taxon>Dickeya</taxon>
    </lineage>
</organism>
<protein>
    <submittedName>
        <fullName evidence="1">Exported protein</fullName>
    </submittedName>
</protein>
<gene>
    <name evidence="1" type="ORF">A544_2737</name>
</gene>
<sequence length="383" mass="42115">MNLLKLTSGMLGLVLGFVCMVGMAQATPVVYGGTLGTTPVVIELDVQLDGRVESRYFVASERVTHHINGQRSKQGQLTLNIDVDALESDDEADVKPASSPVITLRPADNNGWQGEWRQGQGTPLAVELSQMVPIATAGLSPFMQSLYQLSPYDYLLRATAEPVMVKQGVVNGYNVEWWQEPNAKLSMFQLTSGYPAERLAALNAALRDSFWRTVLAVAQCEHSDDKVKISLLSANVISYVVSGDRSCGGAHDYMDVSPHILRVSDASELTLSDLMWVDESPVPDASAIPDDYLQETLPTWLAAQFARLYPEQTKVTDDESEDVCDYSSSEVWANAPWSLTSKGIYFQTMTPNLTSQCKGSGWEILPWDVVKQHPGRLKDLPLP</sequence>
<dbReference type="RefSeq" id="WP_022634141.1">
    <property type="nucleotide sequence ID" value="NZ_AMWE01000004.1"/>
</dbReference>
<dbReference type="EMBL" id="AMWE01000004">
    <property type="protein sequence ID" value="ERO56191.1"/>
    <property type="molecule type" value="Genomic_DNA"/>
</dbReference>
<evidence type="ECO:0000313" key="1">
    <source>
        <dbReference type="EMBL" id="ERO56191.1"/>
    </source>
</evidence>
<accession>A0AAV3K6R6</accession>
<evidence type="ECO:0000313" key="2">
    <source>
        <dbReference type="Proteomes" id="UP000017142"/>
    </source>
</evidence>